<dbReference type="PANTHER" id="PTHR28013:SF4">
    <property type="entry name" value="MARVEL DOMAIN-CONTAINING PROTEIN"/>
    <property type="match status" value="1"/>
</dbReference>
<keyword evidence="3" id="KW-1185">Reference proteome</keyword>
<evidence type="ECO:0000256" key="1">
    <source>
        <dbReference type="SAM" id="Phobius"/>
    </source>
</evidence>
<accession>A0ABR1IVA8</accession>
<dbReference type="InterPro" id="IPR009571">
    <property type="entry name" value="SUR7/Rim9-like_fungi"/>
</dbReference>
<dbReference type="Gene3D" id="1.20.140.150">
    <property type="match status" value="1"/>
</dbReference>
<feature type="transmembrane region" description="Helical" evidence="1">
    <location>
        <begin position="103"/>
        <end position="121"/>
    </location>
</feature>
<comment type="caution">
    <text evidence="2">The sequence shown here is derived from an EMBL/GenBank/DDBJ whole genome shotgun (WGS) entry which is preliminary data.</text>
</comment>
<keyword evidence="1" id="KW-1133">Transmembrane helix</keyword>
<evidence type="ECO:0000313" key="3">
    <source>
        <dbReference type="Proteomes" id="UP001498398"/>
    </source>
</evidence>
<feature type="transmembrane region" description="Helical" evidence="1">
    <location>
        <begin position="128"/>
        <end position="156"/>
    </location>
</feature>
<keyword evidence="1" id="KW-0812">Transmembrane</keyword>
<name>A0ABR1IVA8_9AGAR</name>
<gene>
    <name evidence="2" type="ORF">VKT23_016891</name>
</gene>
<reference evidence="2 3" key="1">
    <citation type="submission" date="2024-01" db="EMBL/GenBank/DDBJ databases">
        <title>A draft genome for the cacao thread blight pathogen Marasmiellus scandens.</title>
        <authorList>
            <person name="Baruah I.K."/>
            <person name="Leung J."/>
            <person name="Bukari Y."/>
            <person name="Amoako-Attah I."/>
            <person name="Meinhardt L.W."/>
            <person name="Bailey B.A."/>
            <person name="Cohen S.P."/>
        </authorList>
    </citation>
    <scope>NUCLEOTIDE SEQUENCE [LARGE SCALE GENOMIC DNA]</scope>
    <source>
        <strain evidence="2 3">GH-19</strain>
    </source>
</reference>
<dbReference type="EMBL" id="JBANRG010000066">
    <property type="protein sequence ID" value="KAK7440813.1"/>
    <property type="molecule type" value="Genomic_DNA"/>
</dbReference>
<proteinExistence type="predicted"/>
<protein>
    <recommendedName>
        <fullName evidence="4">Pali-domain-containing protein</fullName>
    </recommendedName>
</protein>
<keyword evidence="1" id="KW-0472">Membrane</keyword>
<dbReference type="Proteomes" id="UP001498398">
    <property type="component" value="Unassembled WGS sequence"/>
</dbReference>
<dbReference type="PANTHER" id="PTHR28013">
    <property type="entry name" value="PROTEIN DCV1-RELATED"/>
    <property type="match status" value="1"/>
</dbReference>
<organism evidence="2 3">
    <name type="scientific">Marasmiellus scandens</name>
    <dbReference type="NCBI Taxonomy" id="2682957"/>
    <lineage>
        <taxon>Eukaryota</taxon>
        <taxon>Fungi</taxon>
        <taxon>Dikarya</taxon>
        <taxon>Basidiomycota</taxon>
        <taxon>Agaricomycotina</taxon>
        <taxon>Agaricomycetes</taxon>
        <taxon>Agaricomycetidae</taxon>
        <taxon>Agaricales</taxon>
        <taxon>Marasmiineae</taxon>
        <taxon>Omphalotaceae</taxon>
        <taxon>Marasmiellus</taxon>
    </lineage>
</organism>
<dbReference type="Pfam" id="PF06687">
    <property type="entry name" value="SUR7"/>
    <property type="match status" value="1"/>
</dbReference>
<evidence type="ECO:0008006" key="4">
    <source>
        <dbReference type="Google" id="ProtNLM"/>
    </source>
</evidence>
<feature type="transmembrane region" description="Helical" evidence="1">
    <location>
        <begin position="176"/>
        <end position="198"/>
    </location>
</feature>
<evidence type="ECO:0000313" key="2">
    <source>
        <dbReference type="EMBL" id="KAK7440813.1"/>
    </source>
</evidence>
<sequence length="226" mass="24443">MSRKFLVPGTIFLLIAFVLSFLASISVPTLHAIDIVRINSNIPDGIKTDLPIAKDTRLGIWGFCQTDLNDDEHCSHTGHGYNFPLLNLAGNIAVIGSSWTRGLAVHPVATAAIFAAFCLSFSSHVTALLAAMITSILAAFLTLLAFIIDIALYAYVHHQAKKISDGADNALDVDTAPGFWLSFVSLLFTLFAGCTVFVGRRKAADSSPSYPMMTNPSGFFSRFRKN</sequence>
<dbReference type="InterPro" id="IPR051380">
    <property type="entry name" value="pH-response_reg_palI/RIM9"/>
</dbReference>